<protein>
    <recommendedName>
        <fullName evidence="3">Lipoprotein</fullName>
    </recommendedName>
</protein>
<dbReference type="RefSeq" id="WP_133968274.1">
    <property type="nucleotide sequence ID" value="NZ_SORL01000009.1"/>
</dbReference>
<dbReference type="PROSITE" id="PS51257">
    <property type="entry name" value="PROKAR_LIPOPROTEIN"/>
    <property type="match status" value="1"/>
</dbReference>
<organism evidence="1 2">
    <name type="scientific">Algibacter lectus</name>
    <dbReference type="NCBI Taxonomy" id="221126"/>
    <lineage>
        <taxon>Bacteria</taxon>
        <taxon>Pseudomonadati</taxon>
        <taxon>Bacteroidota</taxon>
        <taxon>Flavobacteriia</taxon>
        <taxon>Flavobacteriales</taxon>
        <taxon>Flavobacteriaceae</taxon>
        <taxon>Algibacter</taxon>
    </lineage>
</organism>
<comment type="caution">
    <text evidence="1">The sequence shown here is derived from an EMBL/GenBank/DDBJ whole genome shotgun (WGS) entry which is preliminary data.</text>
</comment>
<name>A0A4V3HGI9_9FLAO</name>
<evidence type="ECO:0008006" key="3">
    <source>
        <dbReference type="Google" id="ProtNLM"/>
    </source>
</evidence>
<dbReference type="Proteomes" id="UP000294824">
    <property type="component" value="Unassembled WGS sequence"/>
</dbReference>
<evidence type="ECO:0000313" key="1">
    <source>
        <dbReference type="EMBL" id="TDY61551.1"/>
    </source>
</evidence>
<evidence type="ECO:0000313" key="2">
    <source>
        <dbReference type="Proteomes" id="UP000294824"/>
    </source>
</evidence>
<keyword evidence="2" id="KW-1185">Reference proteome</keyword>
<dbReference type="AlphaFoldDB" id="A0A4V3HGI9"/>
<sequence>MKLKNICKPLLVLFVVNLFLISCKEKQKTIVENVTYEKILEQNSEINTDFPVYSEKGESKSDSTQIILRGIITLGHEVSSFSPCGDDKEFWIIAKEELTELYFKLTKNKAPYSPIFVRIEIIDKGKSEDGFAADYDSTYEVVNILEARNISDIDCE</sequence>
<dbReference type="EMBL" id="SORL01000009">
    <property type="protein sequence ID" value="TDY61551.1"/>
    <property type="molecule type" value="Genomic_DNA"/>
</dbReference>
<proteinExistence type="predicted"/>
<reference evidence="1 2" key="1">
    <citation type="submission" date="2019-03" db="EMBL/GenBank/DDBJ databases">
        <title>Genomic Encyclopedia of Type Strains, Phase III (KMG-III): the genomes of soil and plant-associated and newly described type strains.</title>
        <authorList>
            <person name="Whitman W."/>
        </authorList>
    </citation>
    <scope>NUCLEOTIDE SEQUENCE [LARGE SCALE GENOMIC DNA]</scope>
    <source>
        <strain evidence="1 2">CECT 8301</strain>
    </source>
</reference>
<accession>A0A4V3HGI9</accession>
<gene>
    <name evidence="1" type="ORF">DFQ06_2889</name>
</gene>